<comment type="caution">
    <text evidence="1">The sequence shown here is derived from an EMBL/GenBank/DDBJ whole genome shotgun (WGS) entry which is preliminary data.</text>
</comment>
<evidence type="ECO:0000313" key="1">
    <source>
        <dbReference type="EMBL" id="HIP16896.1"/>
    </source>
</evidence>
<dbReference type="PIRSF" id="PIRSF006557">
    <property type="entry name" value="UCP006557_sign"/>
    <property type="match status" value="1"/>
</dbReference>
<sequence>MLKEALKKGEPCEIIPIAYAIHILVNKVPVAMRSKEKPGVRIEKGEVVDDNYEGYVLKLAIELGKTLKVSATMGPYAGLPIIAVPIISDGEVIGAIGVVDITAGMFEEILSLSRRPELVKFLPDDAFPKI</sequence>
<gene>
    <name evidence="1" type="ORF">EYG76_01135</name>
</gene>
<dbReference type="AlphaFoldDB" id="A0A833DR72"/>
<name>A0A833DR72_9EURY</name>
<accession>A0A833DR72</accession>
<protein>
    <submittedName>
        <fullName evidence="1">DUF2111 domain-containing protein</fullName>
    </submittedName>
</protein>
<reference evidence="1" key="1">
    <citation type="journal article" date="2020" name="ISME J.">
        <title>Gammaproteobacteria mediating utilization of methyl-, sulfur- and petroleum organic compounds in deep ocean hydrothermal plumes.</title>
        <authorList>
            <person name="Zhou Z."/>
            <person name="Liu Y."/>
            <person name="Pan J."/>
            <person name="Cron B.R."/>
            <person name="Toner B.M."/>
            <person name="Anantharaman K."/>
            <person name="Breier J.A."/>
            <person name="Dick G.J."/>
            <person name="Li M."/>
        </authorList>
    </citation>
    <scope>NUCLEOTIDE SEQUENCE</scope>
    <source>
        <strain evidence="1">SZUA-1385</strain>
    </source>
</reference>
<proteinExistence type="predicted"/>
<dbReference type="InterPro" id="IPR012029">
    <property type="entry name" value="UCP006557"/>
</dbReference>
<dbReference type="Proteomes" id="UP000605144">
    <property type="component" value="Unassembled WGS sequence"/>
</dbReference>
<evidence type="ECO:0000313" key="2">
    <source>
        <dbReference type="Proteomes" id="UP000605144"/>
    </source>
</evidence>
<dbReference type="EMBL" id="DQSV01000020">
    <property type="protein sequence ID" value="HIP16896.1"/>
    <property type="molecule type" value="Genomic_DNA"/>
</dbReference>
<organism evidence="1 2">
    <name type="scientific">Methanothermococcus okinawensis</name>
    <dbReference type="NCBI Taxonomy" id="155863"/>
    <lineage>
        <taxon>Archaea</taxon>
        <taxon>Methanobacteriati</taxon>
        <taxon>Methanobacteriota</taxon>
        <taxon>Methanomada group</taxon>
        <taxon>Methanococci</taxon>
        <taxon>Methanococcales</taxon>
        <taxon>Methanococcaceae</taxon>
        <taxon>Methanothermococcus</taxon>
    </lineage>
</organism>
<dbReference type="Pfam" id="PF09884">
    <property type="entry name" value="DUF2111"/>
    <property type="match status" value="1"/>
</dbReference>